<evidence type="ECO:0000256" key="2">
    <source>
        <dbReference type="ARBA" id="ARBA00022801"/>
    </source>
</evidence>
<keyword evidence="2" id="KW-0378">Hydrolase</keyword>
<dbReference type="SMART" id="SM00490">
    <property type="entry name" value="HELICc"/>
    <property type="match status" value="1"/>
</dbReference>
<evidence type="ECO:0000256" key="3">
    <source>
        <dbReference type="ARBA" id="ARBA00022806"/>
    </source>
</evidence>
<feature type="domain" description="Helicase C-terminal" evidence="6">
    <location>
        <begin position="298"/>
        <end position="503"/>
    </location>
</feature>
<sequence length="751" mass="87463">MRQELIDKLINHQKIMDDECFELSIEISRLLNTNDESKQSDGRELIIRVLDNWNNISDSYKNIFTDLVSSAGFYPYIHKLGLKLADFSDEIRMSYHQSNNLENRYFHSEQKKIDELIKNHVNVIVSAPTSFGKSMLIEEIVASGEYKNIVIIQPTLALLDETRRKLKAYSDKYKIIVKTTQSYSEDKGNIFLLTAERVLEYPDMPPIQLLILDEFYKLSDKRGDNRSSILNIAFVRLMKNPDCRFYMLGPNIDSIPDGFVEKYNAVFYKTAFSMVLTENDDKYEEVKTQRGGKVSEEDVFNILDSISEQTLIYCASPAAARKLAFSYCAHLCSKGENAIEDLPLVEWISDNLSYRWSLSRCLQYEIAVHDGAMPKHITSSVIQYFNQKKIKYLFCTNTIIEGVNTSAKNVVFYDNKIGSRKIDYFDYSNIKGRAGRMMEHYVGRIINLHKPPKLESTEVDFPFFEQDPVSSEILVNLEENEVKDINDNLVRYAEFKSKDPELQDILVRNGVTIEGQERILERLFIDLSVPLRREMIIWNRIDAKLYDRLSYIFELCWETLSTEEERKSFDPKGWVVNKIVGSCYQTTANQMIEKDIEYRAKKLAEEKEIDFISVDDMFGKFPVEMQAKTDHIIEKIFALQKNWLQYRAPKWINVVDSLQKYATQKLGLPSGDYSYIAEMIENEFVQSSLRILLEYGIPQSAVQKLQIILKMHKVDVNKISEDMAIKIIVKHRENIRPYMSKYEMEIIDRAI</sequence>
<reference evidence="7" key="1">
    <citation type="submission" date="2022-12" db="EMBL/GenBank/DDBJ databases">
        <title>Genome of R. gnavus strain RSHDN_123.</title>
        <authorList>
            <person name="Abdugheni R."/>
        </authorList>
    </citation>
    <scope>NUCLEOTIDE SEQUENCE</scope>
    <source>
        <strain evidence="7">RSHDN_123</strain>
    </source>
</reference>
<organism evidence="7 8">
    <name type="scientific">Mediterraneibacter gnavus</name>
    <name type="common">Ruminococcus gnavus</name>
    <dbReference type="NCBI Taxonomy" id="33038"/>
    <lineage>
        <taxon>Bacteria</taxon>
        <taxon>Bacillati</taxon>
        <taxon>Bacillota</taxon>
        <taxon>Clostridia</taxon>
        <taxon>Lachnospirales</taxon>
        <taxon>Lachnospiraceae</taxon>
        <taxon>Mediterraneibacter</taxon>
    </lineage>
</organism>
<comment type="caution">
    <text evidence="7">The sequence shown here is derived from an EMBL/GenBank/DDBJ whole genome shotgun (WGS) entry which is preliminary data.</text>
</comment>
<dbReference type="SMART" id="SM00487">
    <property type="entry name" value="DEXDc"/>
    <property type="match status" value="1"/>
</dbReference>
<dbReference type="GO" id="GO:0004386">
    <property type="term" value="F:helicase activity"/>
    <property type="evidence" value="ECO:0007669"/>
    <property type="project" value="UniProtKB-KW"/>
</dbReference>
<evidence type="ECO:0000256" key="1">
    <source>
        <dbReference type="ARBA" id="ARBA00022741"/>
    </source>
</evidence>
<dbReference type="InterPro" id="IPR011545">
    <property type="entry name" value="DEAD/DEAH_box_helicase_dom"/>
</dbReference>
<dbReference type="Pfam" id="PF00270">
    <property type="entry name" value="DEAD"/>
    <property type="match status" value="1"/>
</dbReference>
<dbReference type="AlphaFoldDB" id="A0A9X3KBR6"/>
<gene>
    <name evidence="7" type="ORF">O8D18_10110</name>
</gene>
<dbReference type="InterPro" id="IPR014001">
    <property type="entry name" value="Helicase_ATP-bd"/>
</dbReference>
<protein>
    <submittedName>
        <fullName evidence="7">Helicase-related protein</fullName>
    </submittedName>
</protein>
<evidence type="ECO:0000256" key="4">
    <source>
        <dbReference type="ARBA" id="ARBA00022840"/>
    </source>
</evidence>
<dbReference type="GO" id="GO:0003676">
    <property type="term" value="F:nucleic acid binding"/>
    <property type="evidence" value="ECO:0007669"/>
    <property type="project" value="InterPro"/>
</dbReference>
<dbReference type="Proteomes" id="UP001148455">
    <property type="component" value="Unassembled WGS sequence"/>
</dbReference>
<proteinExistence type="predicted"/>
<dbReference type="PROSITE" id="PS51192">
    <property type="entry name" value="HELICASE_ATP_BIND_1"/>
    <property type="match status" value="1"/>
</dbReference>
<evidence type="ECO:0000313" key="8">
    <source>
        <dbReference type="Proteomes" id="UP001148455"/>
    </source>
</evidence>
<evidence type="ECO:0000259" key="6">
    <source>
        <dbReference type="PROSITE" id="PS51194"/>
    </source>
</evidence>
<dbReference type="GO" id="GO:0016787">
    <property type="term" value="F:hydrolase activity"/>
    <property type="evidence" value="ECO:0007669"/>
    <property type="project" value="UniProtKB-KW"/>
</dbReference>
<feature type="domain" description="Helicase ATP-binding" evidence="5">
    <location>
        <begin position="114"/>
        <end position="253"/>
    </location>
</feature>
<keyword evidence="3 7" id="KW-0347">Helicase</keyword>
<dbReference type="RefSeq" id="WP_269763578.1">
    <property type="nucleotide sequence ID" value="NZ_JAPZED010000010.1"/>
</dbReference>
<dbReference type="SUPFAM" id="SSF52540">
    <property type="entry name" value="P-loop containing nucleoside triphosphate hydrolases"/>
    <property type="match status" value="1"/>
</dbReference>
<keyword evidence="1" id="KW-0547">Nucleotide-binding</keyword>
<dbReference type="EMBL" id="JAPZED010000010">
    <property type="protein sequence ID" value="MCZ7694390.1"/>
    <property type="molecule type" value="Genomic_DNA"/>
</dbReference>
<dbReference type="InterPro" id="IPR050699">
    <property type="entry name" value="RNA-DNA_Helicase"/>
</dbReference>
<dbReference type="GO" id="GO:0005524">
    <property type="term" value="F:ATP binding"/>
    <property type="evidence" value="ECO:0007669"/>
    <property type="project" value="UniProtKB-KW"/>
</dbReference>
<accession>A0A9X3KBR6</accession>
<evidence type="ECO:0000313" key="7">
    <source>
        <dbReference type="EMBL" id="MCZ7694390.1"/>
    </source>
</evidence>
<name>A0A9X3KBR6_MEDGN</name>
<dbReference type="PROSITE" id="PS51194">
    <property type="entry name" value="HELICASE_CTER"/>
    <property type="match status" value="1"/>
</dbReference>
<evidence type="ECO:0000259" key="5">
    <source>
        <dbReference type="PROSITE" id="PS51192"/>
    </source>
</evidence>
<keyword evidence="4" id="KW-0067">ATP-binding</keyword>
<dbReference type="InterPro" id="IPR027417">
    <property type="entry name" value="P-loop_NTPase"/>
</dbReference>
<dbReference type="InterPro" id="IPR001650">
    <property type="entry name" value="Helicase_C-like"/>
</dbReference>
<dbReference type="PANTHER" id="PTHR12131:SF1">
    <property type="entry name" value="ATP-DEPENDENT RNA HELICASE SUPV3L1, MITOCHONDRIAL-RELATED"/>
    <property type="match status" value="1"/>
</dbReference>
<dbReference type="Gene3D" id="3.40.50.300">
    <property type="entry name" value="P-loop containing nucleotide triphosphate hydrolases"/>
    <property type="match status" value="2"/>
</dbReference>
<dbReference type="Pfam" id="PF00271">
    <property type="entry name" value="Helicase_C"/>
    <property type="match status" value="1"/>
</dbReference>
<dbReference type="PANTHER" id="PTHR12131">
    <property type="entry name" value="ATP-DEPENDENT RNA AND DNA HELICASE"/>
    <property type="match status" value="1"/>
</dbReference>